<dbReference type="InterPro" id="IPR027417">
    <property type="entry name" value="P-loop_NTPase"/>
</dbReference>
<comment type="similarity">
    <text evidence="1">Belongs to the ABC transporter superfamily.</text>
</comment>
<reference evidence="7 8" key="1">
    <citation type="submission" date="2015-01" db="EMBL/GenBank/DDBJ databases">
        <title>Draft Genome Sequence of the Biocontrol and Plant Growth-Promoting Rhizobacteria (PGPR) Pseudomonas fluorescens UM270.</title>
        <authorList>
            <person name="Hernandez-Salmeron J.E."/>
            <person name="Santoyo G."/>
            <person name="Moreno-Hagelsieb G."/>
            <person name="Hernandez-Leon R."/>
        </authorList>
    </citation>
    <scope>NUCLEOTIDE SEQUENCE [LARGE SCALE GENOMIC DNA]</scope>
    <source>
        <strain evidence="7 8">UM270</strain>
    </source>
</reference>
<dbReference type="InterPro" id="IPR003439">
    <property type="entry name" value="ABC_transporter-like_ATP-bd"/>
</dbReference>
<evidence type="ECO:0000256" key="3">
    <source>
        <dbReference type="ARBA" id="ARBA00022741"/>
    </source>
</evidence>
<evidence type="ECO:0000256" key="5">
    <source>
        <dbReference type="ARBA" id="ARBA00022970"/>
    </source>
</evidence>
<dbReference type="GO" id="GO:0016887">
    <property type="term" value="F:ATP hydrolysis activity"/>
    <property type="evidence" value="ECO:0007669"/>
    <property type="project" value="InterPro"/>
</dbReference>
<dbReference type="EMBL" id="JXNZ01000108">
    <property type="protein sequence ID" value="KIQ58919.1"/>
    <property type="molecule type" value="Genomic_DNA"/>
</dbReference>
<dbReference type="GO" id="GO:0015807">
    <property type="term" value="P:L-amino acid transport"/>
    <property type="evidence" value="ECO:0007669"/>
    <property type="project" value="TreeGrafter"/>
</dbReference>
<evidence type="ECO:0000259" key="6">
    <source>
        <dbReference type="PROSITE" id="PS50893"/>
    </source>
</evidence>
<evidence type="ECO:0000313" key="8">
    <source>
        <dbReference type="Proteomes" id="UP000032101"/>
    </source>
</evidence>
<dbReference type="OrthoDB" id="9776369at2"/>
<dbReference type="PANTHER" id="PTHR43820:SF8">
    <property type="entry name" value="ABC TRANSPORTER SUBSTRATE-BINDING PROTEIN"/>
    <property type="match status" value="1"/>
</dbReference>
<dbReference type="InterPro" id="IPR052156">
    <property type="entry name" value="BCAA_Transport_ATP-bd_LivF"/>
</dbReference>
<evidence type="ECO:0000256" key="4">
    <source>
        <dbReference type="ARBA" id="ARBA00022840"/>
    </source>
</evidence>
<dbReference type="RefSeq" id="WP_042730252.1">
    <property type="nucleotide sequence ID" value="NZ_JXNZ01000108.1"/>
</dbReference>
<dbReference type="SMART" id="SM00382">
    <property type="entry name" value="AAA"/>
    <property type="match status" value="1"/>
</dbReference>
<dbReference type="PROSITE" id="PS50893">
    <property type="entry name" value="ABC_TRANSPORTER_2"/>
    <property type="match status" value="1"/>
</dbReference>
<organism evidence="7 8">
    <name type="scientific">Pseudomonas fluorescens</name>
    <dbReference type="NCBI Taxonomy" id="294"/>
    <lineage>
        <taxon>Bacteria</taxon>
        <taxon>Pseudomonadati</taxon>
        <taxon>Pseudomonadota</taxon>
        <taxon>Gammaproteobacteria</taxon>
        <taxon>Pseudomonadales</taxon>
        <taxon>Pseudomonadaceae</taxon>
        <taxon>Pseudomonas</taxon>
    </lineage>
</organism>
<evidence type="ECO:0000256" key="1">
    <source>
        <dbReference type="ARBA" id="ARBA00005417"/>
    </source>
</evidence>
<dbReference type="InterPro" id="IPR003593">
    <property type="entry name" value="AAA+_ATPase"/>
</dbReference>
<dbReference type="GO" id="GO:0005524">
    <property type="term" value="F:ATP binding"/>
    <property type="evidence" value="ECO:0007669"/>
    <property type="project" value="UniProtKB-KW"/>
</dbReference>
<accession>A0A0D0P995</accession>
<protein>
    <submittedName>
        <fullName evidence="7">Branched-chain amino acid ABC transporter ATP-binding protein</fullName>
    </submittedName>
</protein>
<keyword evidence="3" id="KW-0547">Nucleotide-binding</keyword>
<keyword evidence="4 7" id="KW-0067">ATP-binding</keyword>
<feature type="domain" description="ABC transporter" evidence="6">
    <location>
        <begin position="8"/>
        <end position="248"/>
    </location>
</feature>
<evidence type="ECO:0000256" key="2">
    <source>
        <dbReference type="ARBA" id="ARBA00022448"/>
    </source>
</evidence>
<dbReference type="AlphaFoldDB" id="A0A0D0P995"/>
<dbReference type="GO" id="GO:0015658">
    <property type="term" value="F:branched-chain amino acid transmembrane transporter activity"/>
    <property type="evidence" value="ECO:0007669"/>
    <property type="project" value="TreeGrafter"/>
</dbReference>
<dbReference type="PATRIC" id="fig|294.124.peg.2733"/>
<evidence type="ECO:0000313" key="7">
    <source>
        <dbReference type="EMBL" id="KIQ58919.1"/>
    </source>
</evidence>
<gene>
    <name evidence="7" type="ORF">RL74_13265</name>
</gene>
<keyword evidence="2" id="KW-0813">Transport</keyword>
<dbReference type="Proteomes" id="UP000032101">
    <property type="component" value="Unassembled WGS sequence"/>
</dbReference>
<dbReference type="Pfam" id="PF00005">
    <property type="entry name" value="ABC_tran"/>
    <property type="match status" value="1"/>
</dbReference>
<dbReference type="CDD" id="cd03224">
    <property type="entry name" value="ABC_TM1139_LivF_branched"/>
    <property type="match status" value="1"/>
</dbReference>
<proteinExistence type="inferred from homology"/>
<dbReference type="PANTHER" id="PTHR43820">
    <property type="entry name" value="HIGH-AFFINITY BRANCHED-CHAIN AMINO ACID TRANSPORT ATP-BINDING PROTEIN LIVF"/>
    <property type="match status" value="1"/>
</dbReference>
<sequence length="265" mass="28356">MTINTPILQIDDIEVLYEQTILAVRNVSLTVPTGQVVVLLGANGAGKSTTLKAASNLVRAEKGEVVRGRIVYQGAEVTHSAPHTLAANGLVQVLEGRHCFAQLTVEENLLAGALARQAPRRQLLAELEWVYGHFPRLKLRRNSLAGYTSGGEQQMIAIGRALMAKPRLVLLDEPSMGLAPQVVEEIFAIIHQLNRHDGVSFLVAEQNINVALRHAHYGYVLESGRVVSEGSAGQLAARSDLQDFYLGARTGGAGRQAVSAGAVSG</sequence>
<keyword evidence="5" id="KW-0029">Amino-acid transport</keyword>
<comment type="caution">
    <text evidence="7">The sequence shown here is derived from an EMBL/GenBank/DDBJ whole genome shotgun (WGS) entry which is preliminary data.</text>
</comment>
<dbReference type="SUPFAM" id="SSF52540">
    <property type="entry name" value="P-loop containing nucleoside triphosphate hydrolases"/>
    <property type="match status" value="1"/>
</dbReference>
<name>A0A0D0P995_PSEFL</name>
<dbReference type="Gene3D" id="3.40.50.300">
    <property type="entry name" value="P-loop containing nucleotide triphosphate hydrolases"/>
    <property type="match status" value="1"/>
</dbReference>